<comment type="caution">
    <text evidence="5">The sequence shown here is derived from an EMBL/GenBank/DDBJ whole genome shotgun (WGS) entry which is preliminary data.</text>
</comment>
<gene>
    <name evidence="5" type="ORF">IFM89_026648</name>
</gene>
<organism evidence="5 6">
    <name type="scientific">Coptis chinensis</name>
    <dbReference type="NCBI Taxonomy" id="261450"/>
    <lineage>
        <taxon>Eukaryota</taxon>
        <taxon>Viridiplantae</taxon>
        <taxon>Streptophyta</taxon>
        <taxon>Embryophyta</taxon>
        <taxon>Tracheophyta</taxon>
        <taxon>Spermatophyta</taxon>
        <taxon>Magnoliopsida</taxon>
        <taxon>Ranunculales</taxon>
        <taxon>Ranunculaceae</taxon>
        <taxon>Coptidoideae</taxon>
        <taxon>Coptis</taxon>
    </lineage>
</organism>
<evidence type="ECO:0000256" key="1">
    <source>
        <dbReference type="ARBA" id="ARBA00002668"/>
    </source>
</evidence>
<evidence type="ECO:0000256" key="2">
    <source>
        <dbReference type="ARBA" id="ARBA00004906"/>
    </source>
</evidence>
<dbReference type="InterPro" id="IPR058039">
    <property type="entry name" value="At3g05675-like_ankyrin"/>
</dbReference>
<protein>
    <recommendedName>
        <fullName evidence="4">At3g05675-like ankyrin-like domain-containing protein</fullName>
    </recommendedName>
</protein>
<keyword evidence="3" id="KW-0833">Ubl conjugation pathway</keyword>
<evidence type="ECO:0000259" key="4">
    <source>
        <dbReference type="Pfam" id="PF25553"/>
    </source>
</evidence>
<comment type="pathway">
    <text evidence="2">Protein modification; protein ubiquitination.</text>
</comment>
<reference evidence="5 6" key="1">
    <citation type="submission" date="2020-10" db="EMBL/GenBank/DDBJ databases">
        <title>The Coptis chinensis genome and diversification of protoberbering-type alkaloids.</title>
        <authorList>
            <person name="Wang B."/>
            <person name="Shu S."/>
            <person name="Song C."/>
            <person name="Liu Y."/>
        </authorList>
    </citation>
    <scope>NUCLEOTIDE SEQUENCE [LARGE SCALE GENOMIC DNA]</scope>
    <source>
        <strain evidence="5">HL-2020</strain>
        <tissue evidence="5">Leaf</tissue>
    </source>
</reference>
<feature type="domain" description="At3g05675-like ankyrin-like" evidence="4">
    <location>
        <begin position="1"/>
        <end position="116"/>
    </location>
</feature>
<dbReference type="InterPro" id="IPR038920">
    <property type="entry name" value="At3g05675-like"/>
</dbReference>
<dbReference type="PANTHER" id="PTHR31060">
    <property type="entry name" value="OSJNBA0011J08.25 PROTEIN-RELATED"/>
    <property type="match status" value="1"/>
</dbReference>
<evidence type="ECO:0000313" key="6">
    <source>
        <dbReference type="Proteomes" id="UP000631114"/>
    </source>
</evidence>
<evidence type="ECO:0000313" key="5">
    <source>
        <dbReference type="EMBL" id="KAF9593977.1"/>
    </source>
</evidence>
<keyword evidence="6" id="KW-1185">Reference proteome</keyword>
<dbReference type="Pfam" id="PF25553">
    <property type="entry name" value="BTB-POZ_ANK-like"/>
    <property type="match status" value="1"/>
</dbReference>
<evidence type="ECO:0000256" key="3">
    <source>
        <dbReference type="ARBA" id="ARBA00022786"/>
    </source>
</evidence>
<accession>A0A835LIR3</accession>
<proteinExistence type="predicted"/>
<sequence>MWANQNELASLHSKLLTVSHHLVSCITARFFVGIGRGEILPSKDTRKLFLETWLQPLIDNYYWLQHSCRSFDQKVVEEGIGQTTLTLPLEEQQSILLAWLGKFLKAGDNCPNLQRAI</sequence>
<dbReference type="PANTHER" id="PTHR31060:SF5">
    <property type="entry name" value="PRLI-INTERACTING FACTOR G, PUTATIVE, EXPRESSED-RELATED"/>
    <property type="match status" value="1"/>
</dbReference>
<comment type="function">
    <text evidence="1">May act as a substrate-specific adapter of an E3 ubiquitin-protein ligase complex (CUL3-RBX1-BTB) which mediates the ubiquitination and subsequent proteasomal degradation of target proteins.</text>
</comment>
<dbReference type="GO" id="GO:0016567">
    <property type="term" value="P:protein ubiquitination"/>
    <property type="evidence" value="ECO:0007669"/>
    <property type="project" value="UniProtKB-UniPathway"/>
</dbReference>
<dbReference type="Proteomes" id="UP000631114">
    <property type="component" value="Unassembled WGS sequence"/>
</dbReference>
<dbReference type="OrthoDB" id="1855062at2759"/>
<dbReference type="AlphaFoldDB" id="A0A835LIR3"/>
<dbReference type="EMBL" id="JADFTS010000008">
    <property type="protein sequence ID" value="KAF9593977.1"/>
    <property type="molecule type" value="Genomic_DNA"/>
</dbReference>
<name>A0A835LIR3_9MAGN</name>
<dbReference type="UniPathway" id="UPA00143"/>